<feature type="domain" description="NAD-dependent epimerase/dehydratase" evidence="3">
    <location>
        <begin position="6"/>
        <end position="223"/>
    </location>
</feature>
<name>A0A562B882_9BURK</name>
<evidence type="ECO:0000313" key="4">
    <source>
        <dbReference type="EMBL" id="TWG81411.1"/>
    </source>
</evidence>
<reference evidence="4 5" key="1">
    <citation type="submission" date="2019-07" db="EMBL/GenBank/DDBJ databases">
        <title>Genome sequencing of lignin-degrading bacterial isolates.</title>
        <authorList>
            <person name="Gladden J."/>
        </authorList>
    </citation>
    <scope>NUCLEOTIDE SEQUENCE [LARGE SCALE GENOMIC DNA]</scope>
    <source>
        <strain evidence="4 5">J11</strain>
    </source>
</reference>
<organism evidence="4 5">
    <name type="scientific">Cupriavidus gilardii J11</name>
    <dbReference type="NCBI Taxonomy" id="936133"/>
    <lineage>
        <taxon>Bacteria</taxon>
        <taxon>Pseudomonadati</taxon>
        <taxon>Pseudomonadota</taxon>
        <taxon>Betaproteobacteria</taxon>
        <taxon>Burkholderiales</taxon>
        <taxon>Burkholderiaceae</taxon>
        <taxon>Cupriavidus</taxon>
    </lineage>
</organism>
<accession>A0A562B882</accession>
<evidence type="ECO:0000259" key="3">
    <source>
        <dbReference type="Pfam" id="PF01370"/>
    </source>
</evidence>
<comment type="similarity">
    <text evidence="2">Belongs to the NAD(P)-dependent epimerase/dehydratase family.</text>
</comment>
<dbReference type="PANTHER" id="PTHR43000">
    <property type="entry name" value="DTDP-D-GLUCOSE 4,6-DEHYDRATASE-RELATED"/>
    <property type="match status" value="1"/>
</dbReference>
<dbReference type="Proteomes" id="UP000318141">
    <property type="component" value="Unassembled WGS sequence"/>
</dbReference>
<dbReference type="EMBL" id="VLJN01000036">
    <property type="protein sequence ID" value="TWG81411.1"/>
    <property type="molecule type" value="Genomic_DNA"/>
</dbReference>
<dbReference type="Gene3D" id="3.40.50.720">
    <property type="entry name" value="NAD(P)-binding Rossmann-like Domain"/>
    <property type="match status" value="1"/>
</dbReference>
<dbReference type="Pfam" id="PF01370">
    <property type="entry name" value="Epimerase"/>
    <property type="match status" value="1"/>
</dbReference>
<dbReference type="InterPro" id="IPR001509">
    <property type="entry name" value="Epimerase_deHydtase"/>
</dbReference>
<keyword evidence="5" id="KW-1185">Reference proteome</keyword>
<evidence type="ECO:0000256" key="1">
    <source>
        <dbReference type="ARBA" id="ARBA00005125"/>
    </source>
</evidence>
<comment type="caution">
    <text evidence="4">The sequence shown here is derived from an EMBL/GenBank/DDBJ whole genome shotgun (WGS) entry which is preliminary data.</text>
</comment>
<gene>
    <name evidence="4" type="ORF">L602_004100000100</name>
</gene>
<proteinExistence type="inferred from homology"/>
<protein>
    <submittedName>
        <fullName evidence="4">UDP-glucose 4-epimerase</fullName>
    </submittedName>
</protein>
<sequence length="307" mass="33128">MTGKTVLVTGARGFLGRFVVEHYRSAGWRVVGLGHGAPNDVAHDDGVAWHHGEVELTALERLGIEPDLLVHCAGSGSVAASIADPFGDHGRTVGSTAAVLEFVRRSSPRTVVVYPSSAAVYGNAAHCPASEGGKARLRPASPYGAHKLMAEHLCASYGEHFGVSVAVVRFFSIYGEGLRKQLLWDACRKIGQGDDLYFGTGEESRDWLHAEDAARLIAAVAGHASPACPVYNGASGTPTTVRQALTLLYRELAPRRSPRFSMRARTGDPRDLRADIGHTLTTGWLPEIRLAQGVVRYARWFRAVRHD</sequence>
<dbReference type="AlphaFoldDB" id="A0A562B882"/>
<evidence type="ECO:0000256" key="2">
    <source>
        <dbReference type="ARBA" id="ARBA00007637"/>
    </source>
</evidence>
<dbReference type="SUPFAM" id="SSF51735">
    <property type="entry name" value="NAD(P)-binding Rossmann-fold domains"/>
    <property type="match status" value="1"/>
</dbReference>
<dbReference type="InterPro" id="IPR036291">
    <property type="entry name" value="NAD(P)-bd_dom_sf"/>
</dbReference>
<comment type="pathway">
    <text evidence="1">Bacterial outer membrane biogenesis; LPS O-antigen biosynthesis.</text>
</comment>
<dbReference type="OrthoDB" id="9802815at2"/>
<evidence type="ECO:0000313" key="5">
    <source>
        <dbReference type="Proteomes" id="UP000318141"/>
    </source>
</evidence>